<feature type="compositionally biased region" description="Polar residues" evidence="13">
    <location>
        <begin position="24"/>
        <end position="39"/>
    </location>
</feature>
<dbReference type="PROSITE" id="PS51016">
    <property type="entry name" value="MYTH4"/>
    <property type="match status" value="1"/>
</dbReference>
<evidence type="ECO:0000256" key="12">
    <source>
        <dbReference type="SAM" id="Coils"/>
    </source>
</evidence>
<name>A0A5N5JR14_9ROSI</name>
<protein>
    <recommendedName>
        <fullName evidence="10">Kinesin-like calmodulin-binding protein</fullName>
    </recommendedName>
</protein>
<dbReference type="CDD" id="cd13200">
    <property type="entry name" value="FERM_C_KCBP"/>
    <property type="match status" value="1"/>
</dbReference>
<keyword evidence="4 11" id="KW-0547">Nucleotide-binding</keyword>
<feature type="region of interest" description="Disordered" evidence="13">
    <location>
        <begin position="1347"/>
        <end position="1375"/>
    </location>
</feature>
<dbReference type="Pfam" id="PF02174">
    <property type="entry name" value="IRS"/>
    <property type="match status" value="1"/>
</dbReference>
<dbReference type="GO" id="GO:0008017">
    <property type="term" value="F:microtubule binding"/>
    <property type="evidence" value="ECO:0007669"/>
    <property type="project" value="InterPro"/>
</dbReference>
<keyword evidence="9" id="KW-0206">Cytoskeleton</keyword>
<keyword evidence="5 11" id="KW-0067">ATP-binding</keyword>
<feature type="region of interest" description="Disordered" evidence="13">
    <location>
        <begin position="1"/>
        <end position="54"/>
    </location>
</feature>
<evidence type="ECO:0000256" key="4">
    <source>
        <dbReference type="ARBA" id="ARBA00022741"/>
    </source>
</evidence>
<dbReference type="GO" id="GO:0016491">
    <property type="term" value="F:oxidoreductase activity"/>
    <property type="evidence" value="ECO:0007669"/>
    <property type="project" value="InterPro"/>
</dbReference>
<dbReference type="GO" id="GO:0003777">
    <property type="term" value="F:microtubule motor activity"/>
    <property type="evidence" value="ECO:0007669"/>
    <property type="project" value="InterPro"/>
</dbReference>
<evidence type="ECO:0000313" key="18">
    <source>
        <dbReference type="Proteomes" id="UP000326939"/>
    </source>
</evidence>
<dbReference type="PROSITE" id="PS00411">
    <property type="entry name" value="KINESIN_MOTOR_1"/>
    <property type="match status" value="1"/>
</dbReference>
<dbReference type="InterPro" id="IPR011993">
    <property type="entry name" value="PH-like_dom_sf"/>
</dbReference>
<organism evidence="17 18">
    <name type="scientific">Salix brachista</name>
    <dbReference type="NCBI Taxonomy" id="2182728"/>
    <lineage>
        <taxon>Eukaryota</taxon>
        <taxon>Viridiplantae</taxon>
        <taxon>Streptophyta</taxon>
        <taxon>Embryophyta</taxon>
        <taxon>Tracheophyta</taxon>
        <taxon>Spermatophyta</taxon>
        <taxon>Magnoliopsida</taxon>
        <taxon>eudicotyledons</taxon>
        <taxon>Gunneridae</taxon>
        <taxon>Pentapetalae</taxon>
        <taxon>rosids</taxon>
        <taxon>fabids</taxon>
        <taxon>Malpighiales</taxon>
        <taxon>Salicaceae</taxon>
        <taxon>Saliceae</taxon>
        <taxon>Salix</taxon>
    </lineage>
</organism>
<dbReference type="Pfam" id="PF00373">
    <property type="entry name" value="FERM_M"/>
    <property type="match status" value="1"/>
</dbReference>
<dbReference type="InterPro" id="IPR002404">
    <property type="entry name" value="IRS_PTB"/>
</dbReference>
<dbReference type="EMBL" id="VDCV01000016">
    <property type="protein sequence ID" value="KAB5521868.1"/>
    <property type="molecule type" value="Genomic_DNA"/>
</dbReference>
<evidence type="ECO:0000256" key="1">
    <source>
        <dbReference type="ARBA" id="ARBA00004245"/>
    </source>
</evidence>
<dbReference type="CDD" id="cd14473">
    <property type="entry name" value="FERM_B-lobe"/>
    <property type="match status" value="1"/>
</dbReference>
<keyword evidence="6" id="KW-0112">Calmodulin-binding</keyword>
<comment type="caution">
    <text evidence="17">The sequence shown here is derived from an EMBL/GenBank/DDBJ whole genome shotgun (WGS) entry which is preliminary data.</text>
</comment>
<dbReference type="InterPro" id="IPR027417">
    <property type="entry name" value="P-loop_NTPase"/>
</dbReference>
<dbReference type="Gene3D" id="2.30.29.30">
    <property type="entry name" value="Pleckstrin-homology domain (PH domain)/Phosphotyrosine-binding domain (PTB)"/>
    <property type="match status" value="1"/>
</dbReference>
<evidence type="ECO:0000256" key="7">
    <source>
        <dbReference type="ARBA" id="ARBA00023054"/>
    </source>
</evidence>
<dbReference type="SUPFAM" id="SSF50729">
    <property type="entry name" value="PH domain-like"/>
    <property type="match status" value="1"/>
</dbReference>
<evidence type="ECO:0000256" key="8">
    <source>
        <dbReference type="ARBA" id="ARBA00023175"/>
    </source>
</evidence>
<dbReference type="SUPFAM" id="SSF52540">
    <property type="entry name" value="P-loop containing nucleoside triphosphate hydrolases"/>
    <property type="match status" value="1"/>
</dbReference>
<feature type="compositionally biased region" description="Basic and acidic residues" evidence="13">
    <location>
        <begin position="1360"/>
        <end position="1375"/>
    </location>
</feature>
<evidence type="ECO:0000259" key="15">
    <source>
        <dbReference type="PROSITE" id="PS50067"/>
    </source>
</evidence>
<dbReference type="InterPro" id="IPR014352">
    <property type="entry name" value="FERM/acyl-CoA-bd_prot_sf"/>
</dbReference>
<evidence type="ECO:0000256" key="9">
    <source>
        <dbReference type="ARBA" id="ARBA00023212"/>
    </source>
</evidence>
<evidence type="ECO:0000259" key="16">
    <source>
        <dbReference type="PROSITE" id="PS51016"/>
    </source>
</evidence>
<dbReference type="SUPFAM" id="SSF47031">
    <property type="entry name" value="Second domain of FERM"/>
    <property type="match status" value="1"/>
</dbReference>
<evidence type="ECO:0000256" key="11">
    <source>
        <dbReference type="PROSITE-ProRule" id="PRU00283"/>
    </source>
</evidence>
<keyword evidence="3" id="KW-0963">Cytoplasm</keyword>
<dbReference type="GO" id="GO:0005516">
    <property type="term" value="F:calmodulin binding"/>
    <property type="evidence" value="ECO:0007669"/>
    <property type="project" value="UniProtKB-KW"/>
</dbReference>
<evidence type="ECO:0000256" key="2">
    <source>
        <dbReference type="ARBA" id="ARBA00010899"/>
    </source>
</evidence>
<dbReference type="FunFam" id="3.40.850.10:FF:000041">
    <property type="entry name" value="Kinesin-like calmodulin-binding protein"/>
    <property type="match status" value="1"/>
</dbReference>
<feature type="domain" description="Kinesin motor" evidence="15">
    <location>
        <begin position="984"/>
        <end position="1320"/>
    </location>
</feature>
<dbReference type="InterPro" id="IPR036961">
    <property type="entry name" value="Kinesin_motor_dom_sf"/>
</dbReference>
<dbReference type="InterPro" id="IPR038185">
    <property type="entry name" value="MyTH4_dom_sf"/>
</dbReference>
<gene>
    <name evidence="17" type="ORF">DKX38_026187</name>
</gene>
<evidence type="ECO:0000256" key="10">
    <source>
        <dbReference type="ARBA" id="ARBA00075899"/>
    </source>
</evidence>
<dbReference type="InterPro" id="IPR019749">
    <property type="entry name" value="Band_41_domain"/>
</dbReference>
<evidence type="ECO:0000313" key="17">
    <source>
        <dbReference type="EMBL" id="KAB5521868.1"/>
    </source>
</evidence>
<dbReference type="InterPro" id="IPR019821">
    <property type="entry name" value="Kinesin_motor_CS"/>
</dbReference>
<dbReference type="Proteomes" id="UP000326939">
    <property type="component" value="Chromosome 16"/>
</dbReference>
<feature type="coiled-coil region" evidence="12">
    <location>
        <begin position="713"/>
        <end position="782"/>
    </location>
</feature>
<dbReference type="InterPro" id="IPR027640">
    <property type="entry name" value="Kinesin-like_fam"/>
</dbReference>
<dbReference type="FunFam" id="2.30.29.30:FF:000131">
    <property type="entry name" value="Kinesin-like calmodulin-binding protein (ZWICHEL)"/>
    <property type="match status" value="1"/>
</dbReference>
<accession>A0A5N5JR14</accession>
<dbReference type="SMART" id="SM00129">
    <property type="entry name" value="KISc"/>
    <property type="match status" value="1"/>
</dbReference>
<dbReference type="PROSITE" id="PS50057">
    <property type="entry name" value="FERM_3"/>
    <property type="match status" value="1"/>
</dbReference>
<feature type="coiled-coil region" evidence="12">
    <location>
        <begin position="828"/>
        <end position="949"/>
    </location>
</feature>
<feature type="domain" description="FERM" evidence="14">
    <location>
        <begin position="329"/>
        <end position="689"/>
    </location>
</feature>
<dbReference type="PANTHER" id="PTHR47972">
    <property type="entry name" value="KINESIN-LIKE PROTEIN KLP-3"/>
    <property type="match status" value="1"/>
</dbReference>
<keyword evidence="8 11" id="KW-0505">Motor protein</keyword>
<dbReference type="GO" id="GO:0007018">
    <property type="term" value="P:microtubule-based movement"/>
    <property type="evidence" value="ECO:0007669"/>
    <property type="project" value="InterPro"/>
</dbReference>
<evidence type="ECO:0000256" key="6">
    <source>
        <dbReference type="ARBA" id="ARBA00022860"/>
    </source>
</evidence>
<keyword evidence="18" id="KW-1185">Reference proteome</keyword>
<dbReference type="CDD" id="cd01366">
    <property type="entry name" value="KISc_C_terminal"/>
    <property type="match status" value="1"/>
</dbReference>
<dbReference type="Gene3D" id="3.40.850.10">
    <property type="entry name" value="Kinesin motor domain"/>
    <property type="match status" value="1"/>
</dbReference>
<dbReference type="InterPro" id="IPR019748">
    <property type="entry name" value="FERM_central"/>
</dbReference>
<dbReference type="GO" id="GO:0005524">
    <property type="term" value="F:ATP binding"/>
    <property type="evidence" value="ECO:0007669"/>
    <property type="project" value="UniProtKB-UniRule"/>
</dbReference>
<dbReference type="SUPFAM" id="SSF56821">
    <property type="entry name" value="Prismane protein-like"/>
    <property type="match status" value="1"/>
</dbReference>
<sequence>MKLDVQSLMAQSIRSRRTSFSSTNGNEETPTHPSASFSNGDGYDSDGSNFDTPTPATLSMAIPAELAGAIPLIDKFQVEGFLKLMQKQIQSTGKRGFFSKKSAGPQVREKFTFEDMLCFQKDPIPTSLLKINSDLVSRATKLFQIILKYMGVDSSDRGAPASLDERIELVGKLFKHTLKRAELRDEIFAQISKQTRNNPDRQYLINAWELMYLCASTMPPSKEIGGYLSEYVHNVAYGASIDSEVQSLALNTLNALKRSVKAGPRHTIPGREEIEAHLTGRKLTTIVFFLDETFEEITYDMATTVSDSVETEEDVLIIYGGRRIDLMMVTHEINLYVNEAKQIAGNDYPEKKTQEKLGHMVHALDLSLFDSQEFGLNMVKQGFENCKSHSTVAGLGFPQTGRELSGIIKLSAFSSFSLFEYCKVVSGSKSSDPGNEEYIGLDDNKYIGDLLAEFKAAKDRSKGEILHCKLIFKKKLFRESDEAVTDPMFVQLSYVQLQHDYIMGNYPVGREDAAQLSALQILVDIGFFGSQESSIDWTSLLERFLPRQIAITRGKREWELDILSRYHSMENLTKDDARQQFLRILRSLPYGNSVFFSVRKIDDPIGLLPGRIILGINKRGVHFFRPVPKEYLHSAELRDIMQFGSSNTAVFFKMRVAGVLHIFQFETKQGEEICVALQTHINDVMLRRYSKARTVASGPVNGDVLNNSNPTSVEVHEKRLNELSKTIEESQKKSEQLLEELHEKQDQEVKLQEQLEGLKDSLRSEKQNLAEVQCDRDRLKSLCAEKDAAFQVALSEKRSLETRLASLSNPAPEKNAKKDLVGANNQVLHKLQDELKLRKEELHAAEERMQRLAYEKLLLEQKISRFERKVEEMEVVEKNLEQERQSLKLRVIELERKLEMFARDLATSKSSLAIVNANLASLQNNLKELEELREMKEDIDRKNEQTASILKMQASQLAELEVLYKEEQVLRKRYFNTIEDMKGKIRVFCRLRPLSEKEISEKDRGLLTSIDEFTAEHPWKDDKAKQHIYDRVFDGNATQEDVFEDTRYLVQSAVDGYNVCIFAYGQTGSGKTFTVYGSEGNPGLTPRATSELFKILRRDSNKFSFSLKLDLFAGLSMLTVVSLSMHAQLYQDTLVDLLLPKNMKRLKLDIKKDSKGMVSVENVTVVSIATFEELQNIIQRGSDRRHTSGTQMNDESSRSHLILSIVIESTNLQTQSVARGKLSFVDLAGSERIKKSGSSGSQLKEAQSINKSLSALGDVISALSSGGQHIPYRNHKLTMLMSDSLGGNAKTLMFVNVSPSESNLDESYNSLMYASRVRSIVNDPSKNVSSKEVARLKKLVAYWKEQAGKRGDDDDLEDIQEQRPVREKTDGRHSM</sequence>
<proteinExistence type="inferred from homology"/>
<dbReference type="PANTHER" id="PTHR47972:SF16">
    <property type="entry name" value="KINESIN-LIKE PROTEIN"/>
    <property type="match status" value="1"/>
</dbReference>
<dbReference type="InterPro" id="IPR011254">
    <property type="entry name" value="Prismane-like_sf"/>
</dbReference>
<dbReference type="InterPro" id="IPR000857">
    <property type="entry name" value="MyTH4_dom"/>
</dbReference>
<dbReference type="Gene3D" id="1.20.80.10">
    <property type="match status" value="1"/>
</dbReference>
<reference evidence="18" key="1">
    <citation type="journal article" date="2019" name="Gigascience">
        <title>De novo genome assembly of the endangered Acer yangbiense, a plant species with extremely small populations endemic to Yunnan Province, China.</title>
        <authorList>
            <person name="Yang J."/>
            <person name="Wariss H.M."/>
            <person name="Tao L."/>
            <person name="Zhang R."/>
            <person name="Yun Q."/>
            <person name="Hollingsworth P."/>
            <person name="Dao Z."/>
            <person name="Luo G."/>
            <person name="Guo H."/>
            <person name="Ma Y."/>
            <person name="Sun W."/>
        </authorList>
    </citation>
    <scope>NUCLEOTIDE SEQUENCE [LARGE SCALE GENOMIC DNA]</scope>
    <source>
        <strain evidence="18">cv. br00</strain>
    </source>
</reference>
<dbReference type="PROSITE" id="PS50067">
    <property type="entry name" value="KINESIN_MOTOR_2"/>
    <property type="match status" value="1"/>
</dbReference>
<dbReference type="Gene3D" id="6.10.250.760">
    <property type="match status" value="1"/>
</dbReference>
<dbReference type="Pfam" id="PF00225">
    <property type="entry name" value="Kinesin"/>
    <property type="match status" value="1"/>
</dbReference>
<evidence type="ECO:0000259" key="14">
    <source>
        <dbReference type="PROSITE" id="PS50057"/>
    </source>
</evidence>
<feature type="binding site" evidence="11">
    <location>
        <begin position="1065"/>
        <end position="1072"/>
    </location>
    <ligand>
        <name>ATP</name>
        <dbReference type="ChEBI" id="CHEBI:30616"/>
    </ligand>
</feature>
<evidence type="ECO:0000256" key="5">
    <source>
        <dbReference type="ARBA" id="ARBA00022840"/>
    </source>
</evidence>
<dbReference type="SMART" id="SM00295">
    <property type="entry name" value="B41"/>
    <property type="match status" value="1"/>
</dbReference>
<evidence type="ECO:0000256" key="3">
    <source>
        <dbReference type="ARBA" id="ARBA00022490"/>
    </source>
</evidence>
<dbReference type="InterPro" id="IPR001752">
    <property type="entry name" value="Kinesin_motor_dom"/>
</dbReference>
<dbReference type="InterPro" id="IPR035963">
    <property type="entry name" value="FERM_2"/>
</dbReference>
<keyword evidence="7 12" id="KW-0175">Coiled coil</keyword>
<comment type="similarity">
    <text evidence="2">Belongs to the TRAFAC class myosin-kinesin ATPase superfamily. Kinesin family. KIN-14 subfamily.</text>
</comment>
<dbReference type="FunFam" id="1.25.40.530:FF:000005">
    <property type="entry name" value="Kinesin-like calmodulin-binding protein (ZWICHEL)"/>
    <property type="match status" value="1"/>
</dbReference>
<evidence type="ECO:0000256" key="13">
    <source>
        <dbReference type="SAM" id="MobiDB-lite"/>
    </source>
</evidence>
<dbReference type="InterPro" id="IPR000299">
    <property type="entry name" value="FERM_domain"/>
</dbReference>
<dbReference type="SMART" id="SM00139">
    <property type="entry name" value="MyTH4"/>
    <property type="match status" value="1"/>
</dbReference>
<comment type="subcellular location">
    <subcellularLocation>
        <location evidence="1">Cytoplasm</location>
        <location evidence="1">Cytoskeleton</location>
    </subcellularLocation>
</comment>
<dbReference type="Gene3D" id="1.25.40.530">
    <property type="entry name" value="MyTH4 domain"/>
    <property type="match status" value="1"/>
</dbReference>
<dbReference type="Pfam" id="PF00784">
    <property type="entry name" value="MyTH4"/>
    <property type="match status" value="1"/>
</dbReference>
<feature type="domain" description="MyTH4" evidence="16">
    <location>
        <begin position="119"/>
        <end position="278"/>
    </location>
</feature>
<dbReference type="PRINTS" id="PR00380">
    <property type="entry name" value="KINESINHEAVY"/>
</dbReference>
<dbReference type="GO" id="GO:0005856">
    <property type="term" value="C:cytoskeleton"/>
    <property type="evidence" value="ECO:0007669"/>
    <property type="project" value="UniProtKB-SubCell"/>
</dbReference>
<dbReference type="FunFam" id="1.20.80.10:FF:000018">
    <property type="entry name" value="Kinesin-like calmodulin binding protein"/>
    <property type="match status" value="1"/>
</dbReference>